<dbReference type="Gene3D" id="3.40.50.1820">
    <property type="entry name" value="alpha/beta hydrolase"/>
    <property type="match status" value="1"/>
</dbReference>
<dbReference type="RefSeq" id="WP_119369382.1">
    <property type="nucleotide sequence ID" value="NZ_QWLL01000017.1"/>
</dbReference>
<reference evidence="2 3" key="1">
    <citation type="submission" date="2018-08" db="EMBL/GenBank/DDBJ databases">
        <title>Draft genome sequence of the cyanotroph, Pseudomonas monteilii BCN3.</title>
        <authorList>
            <person name="Jones L.B."/>
            <person name="Kunz D.A."/>
        </authorList>
    </citation>
    <scope>NUCLEOTIDE SEQUENCE [LARGE SCALE GENOMIC DNA]</scope>
    <source>
        <strain evidence="2 3">BCN3</strain>
    </source>
</reference>
<dbReference type="SUPFAM" id="SSF53474">
    <property type="entry name" value="alpha/beta-Hydrolases"/>
    <property type="match status" value="1"/>
</dbReference>
<dbReference type="AlphaFoldDB" id="A0A399MA45"/>
<dbReference type="InterPro" id="IPR000073">
    <property type="entry name" value="AB_hydrolase_1"/>
</dbReference>
<evidence type="ECO:0000259" key="1">
    <source>
        <dbReference type="Pfam" id="PF00561"/>
    </source>
</evidence>
<evidence type="ECO:0000313" key="3">
    <source>
        <dbReference type="Proteomes" id="UP000265875"/>
    </source>
</evidence>
<dbReference type="Pfam" id="PF00561">
    <property type="entry name" value="Abhydrolase_1"/>
    <property type="match status" value="1"/>
</dbReference>
<dbReference type="PANTHER" id="PTHR43433">
    <property type="entry name" value="HYDROLASE, ALPHA/BETA FOLD FAMILY PROTEIN"/>
    <property type="match status" value="1"/>
</dbReference>
<dbReference type="EMBL" id="QWLL01000017">
    <property type="protein sequence ID" value="RII78265.1"/>
    <property type="molecule type" value="Genomic_DNA"/>
</dbReference>
<dbReference type="InterPro" id="IPR050471">
    <property type="entry name" value="AB_hydrolase"/>
</dbReference>
<gene>
    <name evidence="2" type="ORF">D0894_08505</name>
</gene>
<keyword evidence="2" id="KW-0378">Hydrolase</keyword>
<feature type="domain" description="AB hydrolase-1" evidence="1">
    <location>
        <begin position="26"/>
        <end position="274"/>
    </location>
</feature>
<dbReference type="GO" id="GO:0046503">
    <property type="term" value="P:glycerolipid catabolic process"/>
    <property type="evidence" value="ECO:0007669"/>
    <property type="project" value="TreeGrafter"/>
</dbReference>
<dbReference type="GO" id="GO:0004806">
    <property type="term" value="F:triacylglycerol lipase activity"/>
    <property type="evidence" value="ECO:0007669"/>
    <property type="project" value="TreeGrafter"/>
</dbReference>
<sequence>MSGDQFYAFPDGRRICYRSHGAEDDPILILIVGLGLQLTYWPQALIDGLVSQSLRVITLDNRDSGKSFFTDVKPPTIIQQFFRKKTDGYDLGCMADDVVGLMDGLQLESAHLAGMSMGGMIAQTLAARHPHRVKSLTSLFSTTGSLKVGQPAFKTILQLIRRPPRSQQESVQAYIDIMRLIGSSLEWNESELRSYAEHAWERGGGERSNLGTARQVGAIINSGDRTAELRQISCNSLIIHGDRDFMVASSGGYATATAITGAKLVILPGMGHDIPRALKDTLVLLLAGNIFYS</sequence>
<dbReference type="Proteomes" id="UP000265875">
    <property type="component" value="Unassembled WGS sequence"/>
</dbReference>
<accession>A0A399MA45</accession>
<organism evidence="2 3">
    <name type="scientific">Pseudomonas monteilii</name>
    <dbReference type="NCBI Taxonomy" id="76759"/>
    <lineage>
        <taxon>Bacteria</taxon>
        <taxon>Pseudomonadati</taxon>
        <taxon>Pseudomonadota</taxon>
        <taxon>Gammaproteobacteria</taxon>
        <taxon>Pseudomonadales</taxon>
        <taxon>Pseudomonadaceae</taxon>
        <taxon>Pseudomonas</taxon>
    </lineage>
</organism>
<comment type="caution">
    <text evidence="2">The sequence shown here is derived from an EMBL/GenBank/DDBJ whole genome shotgun (WGS) entry which is preliminary data.</text>
</comment>
<protein>
    <submittedName>
        <fullName evidence="2">Alpha/beta hydrolase</fullName>
    </submittedName>
</protein>
<name>A0A399MA45_9PSED</name>
<dbReference type="InterPro" id="IPR029058">
    <property type="entry name" value="AB_hydrolase_fold"/>
</dbReference>
<proteinExistence type="predicted"/>
<evidence type="ECO:0000313" key="2">
    <source>
        <dbReference type="EMBL" id="RII78265.1"/>
    </source>
</evidence>
<dbReference type="PANTHER" id="PTHR43433:SF5">
    <property type="entry name" value="AB HYDROLASE-1 DOMAIN-CONTAINING PROTEIN"/>
    <property type="match status" value="1"/>
</dbReference>